<evidence type="ECO:0000313" key="15">
    <source>
        <dbReference type="EMBL" id="KAJ8651474.1"/>
    </source>
</evidence>
<dbReference type="EC" id="2.7.13.3" evidence="2"/>
<evidence type="ECO:0000256" key="3">
    <source>
        <dbReference type="ARBA" id="ARBA00022553"/>
    </source>
</evidence>
<feature type="coiled-coil region" evidence="10">
    <location>
        <begin position="980"/>
        <end position="1017"/>
    </location>
</feature>
<feature type="region of interest" description="Disordered" evidence="11">
    <location>
        <begin position="1435"/>
        <end position="1480"/>
    </location>
</feature>
<keyword evidence="5" id="KW-0547">Nucleotide-binding</keyword>
<proteinExistence type="predicted"/>
<dbReference type="Gene3D" id="3.40.50.300">
    <property type="entry name" value="P-loop containing nucleotide triphosphate hydrolases"/>
    <property type="match status" value="1"/>
</dbReference>
<dbReference type="SMART" id="SM00448">
    <property type="entry name" value="REC"/>
    <property type="match status" value="1"/>
</dbReference>
<dbReference type="Gene3D" id="3.30.565.10">
    <property type="entry name" value="Histidine kinase-like ATPase, C-terminal domain"/>
    <property type="match status" value="1"/>
</dbReference>
<dbReference type="Gene3D" id="3.40.50.2300">
    <property type="match status" value="1"/>
</dbReference>
<dbReference type="GO" id="GO:0005524">
    <property type="term" value="F:ATP binding"/>
    <property type="evidence" value="ECO:0007669"/>
    <property type="project" value="UniProtKB-KW"/>
</dbReference>
<keyword evidence="8" id="KW-0902">Two-component regulatory system</keyword>
<dbReference type="PANTHER" id="PTHR45339">
    <property type="entry name" value="HYBRID SIGNAL TRANSDUCTION HISTIDINE KINASE J"/>
    <property type="match status" value="1"/>
</dbReference>
<feature type="modified residue" description="4-aspartylphosphate" evidence="9">
    <location>
        <position position="2202"/>
    </location>
</feature>
<dbReference type="InterPro" id="IPR027417">
    <property type="entry name" value="P-loop_NTPase"/>
</dbReference>
<dbReference type="InterPro" id="IPR041664">
    <property type="entry name" value="AAA_16"/>
</dbReference>
<evidence type="ECO:0000259" key="14">
    <source>
        <dbReference type="PROSITE" id="PS50110"/>
    </source>
</evidence>
<dbReference type="GO" id="GO:0000155">
    <property type="term" value="F:phosphorelay sensor kinase activity"/>
    <property type="evidence" value="ECO:0007669"/>
    <property type="project" value="InterPro"/>
</dbReference>
<evidence type="ECO:0000256" key="10">
    <source>
        <dbReference type="SAM" id="Coils"/>
    </source>
</evidence>
<dbReference type="PROSITE" id="PS50109">
    <property type="entry name" value="HIS_KIN"/>
    <property type="match status" value="1"/>
</dbReference>
<dbReference type="GeneID" id="83220295"/>
<dbReference type="PROSITE" id="PS50011">
    <property type="entry name" value="PROTEIN_KINASE_DOM"/>
    <property type="match status" value="1"/>
</dbReference>
<dbReference type="Gene3D" id="1.10.287.130">
    <property type="match status" value="1"/>
</dbReference>
<dbReference type="SUPFAM" id="SSF56112">
    <property type="entry name" value="Protein kinase-like (PK-like)"/>
    <property type="match status" value="1"/>
</dbReference>
<evidence type="ECO:0000256" key="8">
    <source>
        <dbReference type="ARBA" id="ARBA00023012"/>
    </source>
</evidence>
<dbReference type="SUPFAM" id="SSF52540">
    <property type="entry name" value="P-loop containing nucleoside triphosphate hydrolases"/>
    <property type="match status" value="1"/>
</dbReference>
<dbReference type="FunFam" id="1.10.287.130:FF:000002">
    <property type="entry name" value="Two-component osmosensing histidine kinase"/>
    <property type="match status" value="1"/>
</dbReference>
<dbReference type="FunFam" id="3.30.565.10:FF:000010">
    <property type="entry name" value="Sensor histidine kinase RcsC"/>
    <property type="match status" value="1"/>
</dbReference>
<evidence type="ECO:0000256" key="4">
    <source>
        <dbReference type="ARBA" id="ARBA00022679"/>
    </source>
</evidence>
<dbReference type="SMART" id="SM00220">
    <property type="entry name" value="S_TKc"/>
    <property type="match status" value="1"/>
</dbReference>
<keyword evidence="16" id="KW-1185">Reference proteome</keyword>
<dbReference type="InterPro" id="IPR000719">
    <property type="entry name" value="Prot_kinase_dom"/>
</dbReference>
<dbReference type="InterPro" id="IPR003594">
    <property type="entry name" value="HATPase_dom"/>
</dbReference>
<dbReference type="Pfam" id="PF00072">
    <property type="entry name" value="Response_reg"/>
    <property type="match status" value="1"/>
</dbReference>
<dbReference type="PROSITE" id="PS50110">
    <property type="entry name" value="RESPONSE_REGULATORY"/>
    <property type="match status" value="1"/>
</dbReference>
<dbReference type="InterPro" id="IPR029016">
    <property type="entry name" value="GAF-like_dom_sf"/>
</dbReference>
<dbReference type="InterPro" id="IPR004358">
    <property type="entry name" value="Sig_transdc_His_kin-like_C"/>
</dbReference>
<feature type="region of interest" description="Disordered" evidence="11">
    <location>
        <begin position="367"/>
        <end position="397"/>
    </location>
</feature>
<keyword evidence="3 9" id="KW-0597">Phosphoprotein</keyword>
<evidence type="ECO:0000256" key="9">
    <source>
        <dbReference type="PROSITE-ProRule" id="PRU00169"/>
    </source>
</evidence>
<dbReference type="Pfam" id="PF02518">
    <property type="entry name" value="HATPase_c"/>
    <property type="match status" value="1"/>
</dbReference>
<comment type="caution">
    <text evidence="15">The sequence shown here is derived from an EMBL/GenBank/DDBJ whole genome shotgun (WGS) entry which is preliminary data.</text>
</comment>
<evidence type="ECO:0000256" key="11">
    <source>
        <dbReference type="SAM" id="MobiDB-lite"/>
    </source>
</evidence>
<keyword evidence="10" id="KW-0175">Coiled coil</keyword>
<dbReference type="SMART" id="SM00065">
    <property type="entry name" value="GAF"/>
    <property type="match status" value="1"/>
</dbReference>
<dbReference type="Pfam" id="PF13191">
    <property type="entry name" value="AAA_16"/>
    <property type="match status" value="1"/>
</dbReference>
<dbReference type="CDD" id="cd16922">
    <property type="entry name" value="HATPase_EvgS-ArcB-TorS-like"/>
    <property type="match status" value="1"/>
</dbReference>
<dbReference type="SUPFAM" id="SSF52172">
    <property type="entry name" value="CheY-like"/>
    <property type="match status" value="1"/>
</dbReference>
<sequence>MSSTASSSAPSSDGVIRSRIAEALNIAGYHFTDAAHVPTTDHYDNVTLVNGYRVSDKRAVVAKVSNNSLQIEREYYIIRQLYQTADGPLYLVRPLEYAYLSSSGLAVAIYADAHGDRSSNRTIDDIGTFLRLAIRCTDIMEFIHRHNTIHGQLNMGAFCWNSNDTSDTTRLWNFAAGSNASFEKYLTSEGWKKYQNSQAIMENRLMYISPEQTGRTTYVADHRSDIYSLGVIFFVLLTGQMPFDGGPLKIVNSILSRKMPAVHDIQLNVPEVISRIIEKMTSKTPEERYMSMHGVKCDMEECFHRLKSSDSRTIDLFPLAQRDIASVFMIPRNVYGRQAIISEMVYIIERFVNQYKPLKIPSNKQGATLAASSNSDPDSSEQKSASSPASFHGHDSSDISSVSSKLISVNGKHAATVVGIYGPGGIGKSTLFNSVQPLARKSGYITSTKFDSRNKVPYSGLLRLMSQALQQILSETEEEVHRFFNHLKAWLGAQFPNISILADLIPELKSLLAAGGHKDECTTTEISVNTDNAEARVRFHNLYVEVFRAVSHWRMVTIFIDDIHQADDPSIDLLLALLLSRINILVFMSYRDQELNQKQSGILENEFANIQFIEVGTLKLDALTDFVCDTLHRSRDTERDYVTPLALAIQRKTNGNAFFAAQLLQMLERKKIIYFNWEFNVWEYDLASIEQGTFLETMEEDVSFMINRLKELPRHGQQLLKLASFVGDTFSWSTVKTLMEETMSFDDERTLLSAESMASTSVSSRKSTSTEGTFSPDTRAHQKTYDPISALHAVIQEGYVMQLGADEFKWSHDRITHAAGELVKPNMRCKIHFIIAQHMMKEEEMDVFLVADHLLKCLDLLLSLEDNSSFRELFIDAGDKGRQSGAHDMALSYYKAAIQLSDPEKEWDDDNYPVTLQLYTNTMGLSLLLGDYEVTEKSTEILSMRAKTPLDRKAMYFFKSRYYLSQQKPFEGRDVLLTCLEDLGDEKFTLENAEESMKEELDKLEKAIENMDVEEIANIGLSDDPYVHATVEIMAEISHLLYWTGQKQALCACTGRALNMCLQRGMVPAVSGACAMLTMGYIDVHKNHAAANKMGELGVAIADRHGRNSEKGPAYITYASMVHQFLHHWAKGLPIIEAGIQCAYAGGDRYYTNYGKLCYSYTHFAVAHHLRDALPIAEDAYDEVYKWSTATHQNLMGLSIVRTIKALQGRTYWDTDNVFDGDDGFNDEHFLTENSKEAPISVLALNWYQSYKMIPLTLYGRYEAAIEIGEYCFRTMAYLPCIRHTRVTLFYHSIALIGHARENSEAMEKCLKQVGQNQNLLYEWVELVRVNYVTLWTLVEAELAGLQGDNVMKAILLYEEAINHAREGEWYLELSIAHELAGAFYYRQGVHNVAYSMIKKAVDLYTAYGALGKSLHLNGKYADLLSSFNDDRIESRDKSAQTDPFPLMAAPRHQRARQSWSSSSRDGDDNSPIADELYSSESIPPITTEQTLVTLDIIDMASILKSSQVLSSEVKFEALLKNMMEIILENSGADRGAIIVKENKFGIGAYGNPQEEDTIVTYEEPERISKNSVMVSSQIINHTIHTSESIFIPDVEQDARFAVGPWFERAGKKSVICMPIIHKMTIVGCIFLEGAIGIFTQRHITVLGLLCQQMGISLTNAALFKSVRRVTMANMKMIEMQKQALEEARRSKEAADKATRLREIFLANMSHEIRTPFSGFYGMITLLSETKLDPAQYDLVRTAKSSCEGLLQIIDDLLNFSKLQAGKVSLDLAPVHVEELIADVIDMLIAIAIQKRINVTYSVAEDVPAVVMADANRLRQVIINLIGNAVKFTHHGEIRIRCSIDRRKKKSVDKGSQVPLLFEVIDTGIGISEEQRKVLFMPFSQVDGSTTRKYGGTGLGLSISLQLVTLMNGDIDVVSETGKGSNFRFSIEVSPVLDQSRRFTEAMQAISKSFIKTRVLVADTHHATVDMMTNFLPNLPFDAVTDYAELQQETPYGVVIVGLLLDHKEGTLSCWEKELQKVMKRAKVTVIMHYPLGGSNVQGNIGGVGPILEAASSSMEQEQQRQQQQQPFHISFYGYLDEQQNIVRMGVPLRRNKLLRMLAGFLKEDEPGTPAPKTRPNIFARIGSSEIKLAIETIPEEHRKAFKKTNILVAEDNPVAQKLLCKQLKRYGFNITCANNGAEAIAAWTKRPVGYFKMALFDHHMPKCDGVEATKTIRRNEKEQNSKKRLPIVALTADIQDSARAICVNAGMDGYLTKPLNEFALLEFVKQYCIDR</sequence>
<dbReference type="InterPro" id="IPR001789">
    <property type="entry name" value="Sig_transdc_resp-reg_receiver"/>
</dbReference>
<dbReference type="Pfam" id="PF13185">
    <property type="entry name" value="GAF_2"/>
    <property type="match status" value="1"/>
</dbReference>
<evidence type="ECO:0000256" key="7">
    <source>
        <dbReference type="ARBA" id="ARBA00022840"/>
    </source>
</evidence>
<dbReference type="SUPFAM" id="SSF47384">
    <property type="entry name" value="Homodimeric domain of signal transducing histidine kinase"/>
    <property type="match status" value="1"/>
</dbReference>
<keyword evidence="6" id="KW-0418">Kinase</keyword>
<dbReference type="InterPro" id="IPR003018">
    <property type="entry name" value="GAF"/>
</dbReference>
<evidence type="ECO:0000256" key="2">
    <source>
        <dbReference type="ARBA" id="ARBA00012438"/>
    </source>
</evidence>
<dbReference type="InterPro" id="IPR011009">
    <property type="entry name" value="Kinase-like_dom_sf"/>
</dbReference>
<dbReference type="CDD" id="cd00082">
    <property type="entry name" value="HisKA"/>
    <property type="match status" value="1"/>
</dbReference>
<dbReference type="InterPro" id="IPR003661">
    <property type="entry name" value="HisK_dim/P_dom"/>
</dbReference>
<dbReference type="InterPro" id="IPR011006">
    <property type="entry name" value="CheY-like_superfamily"/>
</dbReference>
<accession>A0AAD7UQ26</accession>
<dbReference type="Proteomes" id="UP001234581">
    <property type="component" value="Unassembled WGS sequence"/>
</dbReference>
<dbReference type="InterPro" id="IPR036890">
    <property type="entry name" value="HATPase_C_sf"/>
</dbReference>
<dbReference type="SMART" id="SM00387">
    <property type="entry name" value="HATPase_c"/>
    <property type="match status" value="1"/>
</dbReference>
<dbReference type="EMBL" id="JARTCD010000187">
    <property type="protein sequence ID" value="KAJ8651474.1"/>
    <property type="molecule type" value="Genomic_DNA"/>
</dbReference>
<dbReference type="SMART" id="SM00388">
    <property type="entry name" value="HisKA"/>
    <property type="match status" value="1"/>
</dbReference>
<dbReference type="InterPro" id="IPR005467">
    <property type="entry name" value="His_kinase_dom"/>
</dbReference>
<comment type="catalytic activity">
    <reaction evidence="1">
        <text>ATP + protein L-histidine = ADP + protein N-phospho-L-histidine.</text>
        <dbReference type="EC" id="2.7.13.3"/>
    </reaction>
</comment>
<evidence type="ECO:0000259" key="13">
    <source>
        <dbReference type="PROSITE" id="PS50109"/>
    </source>
</evidence>
<feature type="domain" description="Response regulatory" evidence="14">
    <location>
        <begin position="2150"/>
        <end position="2273"/>
    </location>
</feature>
<evidence type="ECO:0000256" key="1">
    <source>
        <dbReference type="ARBA" id="ARBA00000085"/>
    </source>
</evidence>
<evidence type="ECO:0000259" key="12">
    <source>
        <dbReference type="PROSITE" id="PS50011"/>
    </source>
</evidence>
<feature type="domain" description="Protein kinase" evidence="12">
    <location>
        <begin position="1"/>
        <end position="303"/>
    </location>
</feature>
<keyword evidence="4" id="KW-0808">Transferase</keyword>
<dbReference type="CDD" id="cd17546">
    <property type="entry name" value="REC_hyHK_CKI1_RcsC-like"/>
    <property type="match status" value="1"/>
</dbReference>
<gene>
    <name evidence="15" type="ORF">O0I10_012968</name>
</gene>
<dbReference type="Pfam" id="PF00512">
    <property type="entry name" value="HisKA"/>
    <property type="match status" value="1"/>
</dbReference>
<name>A0AAD7UQ26_9FUNG</name>
<evidence type="ECO:0000313" key="16">
    <source>
        <dbReference type="Proteomes" id="UP001234581"/>
    </source>
</evidence>
<dbReference type="RefSeq" id="XP_058336388.1">
    <property type="nucleotide sequence ID" value="XM_058492846.1"/>
</dbReference>
<dbReference type="InterPro" id="IPR036097">
    <property type="entry name" value="HisK_dim/P_sf"/>
</dbReference>
<dbReference type="Gene3D" id="1.10.510.10">
    <property type="entry name" value="Transferase(Phosphotransferase) domain 1"/>
    <property type="match status" value="1"/>
</dbReference>
<dbReference type="PRINTS" id="PR00344">
    <property type="entry name" value="BCTRLSENSOR"/>
</dbReference>
<feature type="domain" description="Histidine kinase" evidence="13">
    <location>
        <begin position="1708"/>
        <end position="1935"/>
    </location>
</feature>
<dbReference type="SUPFAM" id="SSF55874">
    <property type="entry name" value="ATPase domain of HSP90 chaperone/DNA topoisomerase II/histidine kinase"/>
    <property type="match status" value="1"/>
</dbReference>
<protein>
    <recommendedName>
        <fullName evidence="2">histidine kinase</fullName>
        <ecNumber evidence="2">2.7.13.3</ecNumber>
    </recommendedName>
</protein>
<organism evidence="15 16">
    <name type="scientific">Lichtheimia ornata</name>
    <dbReference type="NCBI Taxonomy" id="688661"/>
    <lineage>
        <taxon>Eukaryota</taxon>
        <taxon>Fungi</taxon>
        <taxon>Fungi incertae sedis</taxon>
        <taxon>Mucoromycota</taxon>
        <taxon>Mucoromycotina</taxon>
        <taxon>Mucoromycetes</taxon>
        <taxon>Mucorales</taxon>
        <taxon>Lichtheimiaceae</taxon>
        <taxon>Lichtheimia</taxon>
    </lineage>
</organism>
<reference evidence="15 16" key="1">
    <citation type="submission" date="2023-03" db="EMBL/GenBank/DDBJ databases">
        <title>Genome sequence of Lichtheimia ornata CBS 291.66.</title>
        <authorList>
            <person name="Mohabir J.T."/>
            <person name="Shea T.P."/>
            <person name="Kurbessoian T."/>
            <person name="Berby B."/>
            <person name="Fontaine J."/>
            <person name="Livny J."/>
            <person name="Gnirke A."/>
            <person name="Stajich J.E."/>
            <person name="Cuomo C.A."/>
        </authorList>
    </citation>
    <scope>NUCLEOTIDE SEQUENCE [LARGE SCALE GENOMIC DNA]</scope>
    <source>
        <strain evidence="15">CBS 291.66</strain>
    </source>
</reference>
<evidence type="ECO:0000256" key="6">
    <source>
        <dbReference type="ARBA" id="ARBA00022777"/>
    </source>
</evidence>
<dbReference type="PANTHER" id="PTHR45339:SF5">
    <property type="entry name" value="HISTIDINE KINASE"/>
    <property type="match status" value="1"/>
</dbReference>
<dbReference type="Gene3D" id="3.30.450.40">
    <property type="match status" value="1"/>
</dbReference>
<evidence type="ECO:0000256" key="5">
    <source>
        <dbReference type="ARBA" id="ARBA00022741"/>
    </source>
</evidence>
<dbReference type="SUPFAM" id="SSF55781">
    <property type="entry name" value="GAF domain-like"/>
    <property type="match status" value="1"/>
</dbReference>
<keyword evidence="7" id="KW-0067">ATP-binding</keyword>